<dbReference type="Proteomes" id="UP001157017">
    <property type="component" value="Unassembled WGS sequence"/>
</dbReference>
<comment type="caution">
    <text evidence="1">The sequence shown here is derived from an EMBL/GenBank/DDBJ whole genome shotgun (WGS) entry which is preliminary data.</text>
</comment>
<evidence type="ECO:0000313" key="2">
    <source>
        <dbReference type="Proteomes" id="UP001157017"/>
    </source>
</evidence>
<dbReference type="EMBL" id="BSUZ01000001">
    <property type="protein sequence ID" value="GMA85623.1"/>
    <property type="molecule type" value="Genomic_DNA"/>
</dbReference>
<organism evidence="1 2">
    <name type="scientific">Angustibacter aerolatus</name>
    <dbReference type="NCBI Taxonomy" id="1162965"/>
    <lineage>
        <taxon>Bacteria</taxon>
        <taxon>Bacillati</taxon>
        <taxon>Actinomycetota</taxon>
        <taxon>Actinomycetes</taxon>
        <taxon>Kineosporiales</taxon>
        <taxon>Kineosporiaceae</taxon>
    </lineage>
</organism>
<protein>
    <submittedName>
        <fullName evidence="1">Uncharacterized protein</fullName>
    </submittedName>
</protein>
<gene>
    <name evidence="1" type="ORF">GCM10025868_08730</name>
</gene>
<proteinExistence type="predicted"/>
<accession>A0ABQ6JDY1</accession>
<evidence type="ECO:0000313" key="1">
    <source>
        <dbReference type="EMBL" id="GMA85623.1"/>
    </source>
</evidence>
<reference evidence="2" key="1">
    <citation type="journal article" date="2019" name="Int. J. Syst. Evol. Microbiol.">
        <title>The Global Catalogue of Microorganisms (GCM) 10K type strain sequencing project: providing services to taxonomists for standard genome sequencing and annotation.</title>
        <authorList>
            <consortium name="The Broad Institute Genomics Platform"/>
            <consortium name="The Broad Institute Genome Sequencing Center for Infectious Disease"/>
            <person name="Wu L."/>
            <person name="Ma J."/>
        </authorList>
    </citation>
    <scope>NUCLEOTIDE SEQUENCE [LARGE SCALE GENOMIC DNA]</scope>
    <source>
        <strain evidence="2">NBRC 108730</strain>
    </source>
</reference>
<name>A0ABQ6JDY1_9ACTN</name>
<keyword evidence="2" id="KW-1185">Reference proteome</keyword>
<sequence>MPRMACRVVCGLLEVMATFCPTSALVSVDLPAFGRPTMQANPERCGAAVGSGIP</sequence>